<dbReference type="Proteomes" id="UP000182063">
    <property type="component" value="Chromosome"/>
</dbReference>
<name>A0A1L3ZR26_9SPHN</name>
<dbReference type="RefSeq" id="WP_072595657.1">
    <property type="nucleotide sequence ID" value="NZ_CP018221.1"/>
</dbReference>
<dbReference type="AlphaFoldDB" id="A0A1L3ZR26"/>
<reference evidence="2" key="1">
    <citation type="submission" date="2016-11" db="EMBL/GenBank/DDBJ databases">
        <title>Complete Genome Sequence of alachlor-degrading Sphingomonas sp. strain JJ-A5.</title>
        <authorList>
            <person name="Lee H."/>
            <person name="Ka J.-O."/>
        </authorList>
    </citation>
    <scope>NUCLEOTIDE SEQUENCE [LARGE SCALE GENOMIC DNA]</scope>
    <source>
        <strain evidence="2">JJ-A5</strain>
    </source>
</reference>
<proteinExistence type="predicted"/>
<dbReference type="STRING" id="1921510.BSL82_01200"/>
<evidence type="ECO:0000313" key="2">
    <source>
        <dbReference type="Proteomes" id="UP000182063"/>
    </source>
</evidence>
<organism evidence="1 2">
    <name type="scientific">Tardibacter chloracetimidivorans</name>
    <dbReference type="NCBI Taxonomy" id="1921510"/>
    <lineage>
        <taxon>Bacteria</taxon>
        <taxon>Pseudomonadati</taxon>
        <taxon>Pseudomonadota</taxon>
        <taxon>Alphaproteobacteria</taxon>
        <taxon>Sphingomonadales</taxon>
        <taxon>Sphingomonadaceae</taxon>
        <taxon>Tardibacter</taxon>
    </lineage>
</organism>
<evidence type="ECO:0000313" key="1">
    <source>
        <dbReference type="EMBL" id="API58081.1"/>
    </source>
</evidence>
<accession>A0A1L3ZR26</accession>
<sequence>MPRRGEYSWTQHEDTLRRMIGDSRPHAEIADAIGMSIGTVKSACRILGIRQDPIILKRNQAERARAIMADPELRARHRAAVNRKLEDPAYRAMLVDRITRARAKRDPQKIRERARALGTRPWTDEQWQNYLASRPEAGRKRTATVLDWCPPHLVNEYRHLVRVKRVPSAEARRIIEDQAASETPEKLLNRMFAAAEAPARPERRQSFSRVYTQTLGGVAA</sequence>
<dbReference type="OrthoDB" id="7597323at2"/>
<gene>
    <name evidence="1" type="ORF">BSL82_01200</name>
</gene>
<protein>
    <submittedName>
        <fullName evidence="1">Uncharacterized protein</fullName>
    </submittedName>
</protein>
<dbReference type="EMBL" id="CP018221">
    <property type="protein sequence ID" value="API58081.1"/>
    <property type="molecule type" value="Genomic_DNA"/>
</dbReference>
<dbReference type="KEGG" id="sphj:BSL82_01200"/>
<keyword evidence="2" id="KW-1185">Reference proteome</keyword>